<dbReference type="Proteomes" id="UP000654075">
    <property type="component" value="Unassembled WGS sequence"/>
</dbReference>
<organism evidence="2 5">
    <name type="scientific">Polarella glacialis</name>
    <name type="common">Dinoflagellate</name>
    <dbReference type="NCBI Taxonomy" id="89957"/>
    <lineage>
        <taxon>Eukaryota</taxon>
        <taxon>Sar</taxon>
        <taxon>Alveolata</taxon>
        <taxon>Dinophyceae</taxon>
        <taxon>Suessiales</taxon>
        <taxon>Suessiaceae</taxon>
        <taxon>Polarella</taxon>
    </lineage>
</organism>
<dbReference type="Proteomes" id="UP000626109">
    <property type="component" value="Unassembled WGS sequence"/>
</dbReference>
<comment type="caution">
    <text evidence="2">The sequence shown here is derived from an EMBL/GenBank/DDBJ whole genome shotgun (WGS) entry which is preliminary data.</text>
</comment>
<evidence type="ECO:0000313" key="5">
    <source>
        <dbReference type="Proteomes" id="UP000654075"/>
    </source>
</evidence>
<dbReference type="AlphaFoldDB" id="A0A813DKW8"/>
<evidence type="ECO:0000313" key="4">
    <source>
        <dbReference type="EMBL" id="CAE8732104.1"/>
    </source>
</evidence>
<protein>
    <submittedName>
        <fullName evidence="2">Uncharacterized protein</fullName>
    </submittedName>
</protein>
<feature type="region of interest" description="Disordered" evidence="1">
    <location>
        <begin position="304"/>
        <end position="332"/>
    </location>
</feature>
<dbReference type="EMBL" id="CAJNNV010028605">
    <property type="protein sequence ID" value="CAE8625191.1"/>
    <property type="molecule type" value="Genomic_DNA"/>
</dbReference>
<evidence type="ECO:0000256" key="1">
    <source>
        <dbReference type="SAM" id="MobiDB-lite"/>
    </source>
</evidence>
<name>A0A813DKW8_POLGL</name>
<evidence type="ECO:0000313" key="2">
    <source>
        <dbReference type="EMBL" id="CAE8589722.1"/>
    </source>
</evidence>
<gene>
    <name evidence="3" type="ORF">PGLA1383_LOCUS42220</name>
    <name evidence="2" type="ORF">PGLA1383_LOCUS8466</name>
    <name evidence="4" type="ORF">PGLA2088_LOCUS46261</name>
</gene>
<proteinExistence type="predicted"/>
<dbReference type="EMBL" id="CAJNNV010003851">
    <property type="protein sequence ID" value="CAE8589722.1"/>
    <property type="molecule type" value="Genomic_DNA"/>
</dbReference>
<sequence>MGDSVEQPPAVRSSANSISAELAGEILAGSELGNLPEDSALLLDKPAALLSGGLIGVDTLFGEAAAAAGHLVVHWVAPSTRVSKRAQELDGGGSLCRLGPEALGHPKVLAALDRCAKIRCGAASFEELCSKSSAYRERAENLQRCFFQVARASAVYVVAHRPAVADDAGLPRMDLTGDLGWAAQMYIDRFEPFGDENNSLLRLFLFDDAAAGSPEHLNDVTTARRWSFWQAPSSRNGLSEGCWTRFGVPEPVLHSTAASAWKAGAAPPAPFGFYAGLGASRMDWSCTRHDEALAQVYAARPEDRSLRKRKGVGKGKGTAGTGAGDALPDMEV</sequence>
<reference evidence="2" key="1">
    <citation type="submission" date="2021-02" db="EMBL/GenBank/DDBJ databases">
        <authorList>
            <person name="Dougan E. K."/>
            <person name="Rhodes N."/>
            <person name="Thang M."/>
            <person name="Chan C."/>
        </authorList>
    </citation>
    <scope>NUCLEOTIDE SEQUENCE</scope>
</reference>
<feature type="compositionally biased region" description="Gly residues" evidence="1">
    <location>
        <begin position="314"/>
        <end position="323"/>
    </location>
</feature>
<dbReference type="EMBL" id="CAJNNW010036112">
    <property type="protein sequence ID" value="CAE8732104.1"/>
    <property type="molecule type" value="Genomic_DNA"/>
</dbReference>
<evidence type="ECO:0000313" key="3">
    <source>
        <dbReference type="EMBL" id="CAE8625191.1"/>
    </source>
</evidence>
<keyword evidence="5" id="KW-1185">Reference proteome</keyword>
<accession>A0A813DKW8</accession>